<evidence type="ECO:0000313" key="4">
    <source>
        <dbReference type="Proteomes" id="UP000616839"/>
    </source>
</evidence>
<protein>
    <submittedName>
        <fullName evidence="3">NeuD/PglB/VioB family sugar acetyltransferase</fullName>
    </submittedName>
</protein>
<keyword evidence="4" id="KW-1185">Reference proteome</keyword>
<dbReference type="PANTHER" id="PTHR43300">
    <property type="entry name" value="ACETYLTRANSFERASE"/>
    <property type="match status" value="1"/>
</dbReference>
<evidence type="ECO:0000256" key="2">
    <source>
        <dbReference type="PIRSR" id="PIRSR620019-2"/>
    </source>
</evidence>
<dbReference type="InterPro" id="IPR020019">
    <property type="entry name" value="AcTrfase_PglD-like"/>
</dbReference>
<sequence>MKLIVVAASGLAREALNVARLLGRATEVRMLDDDPGLWGTSVGGHPVVGGLELAGEYDDHQFLVCAGRGSARRGIVDRLARQGVTRDRYAPLVHPDVRVPVGCSVGRGSVVLAGAVLTADVRIGDHAVVMPHVTLTHDDVVEDFATLCAGVALGGGVRVRQGAYLGMGCSVREGLVVGVDATLGMGATLVRDLPDGETWAGTPARSLESSRLLGGA</sequence>
<feature type="site" description="Increases basicity of active site His" evidence="1">
    <location>
        <position position="138"/>
    </location>
</feature>
<comment type="caution">
    <text evidence="3">The sequence shown here is derived from an EMBL/GenBank/DDBJ whole genome shotgun (WGS) entry which is preliminary data.</text>
</comment>
<dbReference type="InterPro" id="IPR001451">
    <property type="entry name" value="Hexapep"/>
</dbReference>
<organism evidence="3 4">
    <name type="scientific">Nocardioides donggukensis</name>
    <dbReference type="NCBI Taxonomy" id="2774019"/>
    <lineage>
        <taxon>Bacteria</taxon>
        <taxon>Bacillati</taxon>
        <taxon>Actinomycetota</taxon>
        <taxon>Actinomycetes</taxon>
        <taxon>Propionibacteriales</taxon>
        <taxon>Nocardioidaceae</taxon>
        <taxon>Nocardioides</taxon>
    </lineage>
</organism>
<proteinExistence type="predicted"/>
<dbReference type="AlphaFoldDB" id="A0A927K7M0"/>
<dbReference type="Gene3D" id="3.40.50.20">
    <property type="match status" value="1"/>
</dbReference>
<accession>A0A927K7M0</accession>
<dbReference type="Pfam" id="PF00132">
    <property type="entry name" value="Hexapep"/>
    <property type="match status" value="1"/>
</dbReference>
<feature type="active site" description="Proton acceptor" evidence="1">
    <location>
        <position position="137"/>
    </location>
</feature>
<reference evidence="3" key="1">
    <citation type="submission" date="2020-09" db="EMBL/GenBank/DDBJ databases">
        <title>Nocardioides sp. strain MJB4 16S ribosomal RNA gene Genome sequencing and assembly.</title>
        <authorList>
            <person name="Kim I."/>
        </authorList>
    </citation>
    <scope>NUCLEOTIDE SEQUENCE</scope>
    <source>
        <strain evidence="3">MJB4</strain>
    </source>
</reference>
<evidence type="ECO:0000256" key="1">
    <source>
        <dbReference type="PIRSR" id="PIRSR620019-1"/>
    </source>
</evidence>
<dbReference type="Gene3D" id="2.160.10.10">
    <property type="entry name" value="Hexapeptide repeat proteins"/>
    <property type="match status" value="1"/>
</dbReference>
<dbReference type="Proteomes" id="UP000616839">
    <property type="component" value="Unassembled WGS sequence"/>
</dbReference>
<dbReference type="SUPFAM" id="SSF51161">
    <property type="entry name" value="Trimeric LpxA-like enzymes"/>
    <property type="match status" value="1"/>
</dbReference>
<dbReference type="InterPro" id="IPR011004">
    <property type="entry name" value="Trimer_LpxA-like_sf"/>
</dbReference>
<dbReference type="EMBL" id="JACYXZ010000003">
    <property type="protein sequence ID" value="MBD8870488.1"/>
    <property type="molecule type" value="Genomic_DNA"/>
</dbReference>
<dbReference type="CDD" id="cd03360">
    <property type="entry name" value="LbH_AT_putative"/>
    <property type="match status" value="1"/>
</dbReference>
<dbReference type="InterPro" id="IPR050179">
    <property type="entry name" value="Trans_hexapeptide_repeat"/>
</dbReference>
<gene>
    <name evidence="3" type="ORF">IE331_12705</name>
</gene>
<name>A0A927K7M0_9ACTN</name>
<evidence type="ECO:0000313" key="3">
    <source>
        <dbReference type="EMBL" id="MBD8870488.1"/>
    </source>
</evidence>
<dbReference type="RefSeq" id="WP_192143777.1">
    <property type="nucleotide sequence ID" value="NZ_JACYXZ010000003.1"/>
</dbReference>
<dbReference type="PANTHER" id="PTHR43300:SF7">
    <property type="entry name" value="UDP-N-ACETYLBACILLOSAMINE N-ACETYLTRANSFERASE"/>
    <property type="match status" value="1"/>
</dbReference>
<feature type="binding site" evidence="2">
    <location>
        <position position="67"/>
    </location>
    <ligand>
        <name>substrate</name>
    </ligand>
</feature>
<dbReference type="NCBIfam" id="TIGR03570">
    <property type="entry name" value="NeuD_NnaD"/>
    <property type="match status" value="1"/>
</dbReference>